<dbReference type="InterPro" id="IPR014721">
    <property type="entry name" value="Ribsml_uS5_D2-typ_fold_subgr"/>
</dbReference>
<keyword evidence="4" id="KW-0046">Antibiotic resistance</keyword>
<dbReference type="InterPro" id="IPR027417">
    <property type="entry name" value="P-loop_NTPase"/>
</dbReference>
<dbReference type="InterPro" id="IPR041095">
    <property type="entry name" value="EFG_II"/>
</dbReference>
<dbReference type="InterPro" id="IPR035650">
    <property type="entry name" value="Tet_C"/>
</dbReference>
<dbReference type="RefSeq" id="WP_150310549.1">
    <property type="nucleotide sequence ID" value="NZ_VMSO01000005.1"/>
</dbReference>
<evidence type="ECO:0000313" key="8">
    <source>
        <dbReference type="Proteomes" id="UP000322025"/>
    </source>
</evidence>
<dbReference type="OrthoDB" id="9801472at2"/>
<dbReference type="Pfam" id="PF05991">
    <property type="entry name" value="NYN_YacP"/>
    <property type="match status" value="1"/>
</dbReference>
<keyword evidence="2" id="KW-0648">Protein biosynthesis</keyword>
<evidence type="ECO:0000259" key="6">
    <source>
        <dbReference type="PROSITE" id="PS51722"/>
    </source>
</evidence>
<accession>A0A5M9I2E3</accession>
<dbReference type="Gene3D" id="3.30.230.10">
    <property type="match status" value="1"/>
</dbReference>
<dbReference type="Pfam" id="PF03764">
    <property type="entry name" value="EFG_IV"/>
    <property type="match status" value="1"/>
</dbReference>
<dbReference type="PRINTS" id="PR01037">
    <property type="entry name" value="TCRTETOQM"/>
</dbReference>
<proteinExistence type="predicted"/>
<protein>
    <submittedName>
        <fullName evidence="7">GTP-binding protein</fullName>
    </submittedName>
</protein>
<dbReference type="SUPFAM" id="SSF54211">
    <property type="entry name" value="Ribosomal protein S5 domain 2-like"/>
    <property type="match status" value="1"/>
</dbReference>
<dbReference type="CDD" id="cd01684">
    <property type="entry name" value="Tet_like_IV"/>
    <property type="match status" value="1"/>
</dbReference>
<dbReference type="InterPro" id="IPR009000">
    <property type="entry name" value="Transl_B-barrel_sf"/>
</dbReference>
<organism evidence="7 8">
    <name type="scientific">Mediterraneibacter catenae</name>
    <dbReference type="NCBI Taxonomy" id="2594882"/>
    <lineage>
        <taxon>Bacteria</taxon>
        <taxon>Bacillati</taxon>
        <taxon>Bacillota</taxon>
        <taxon>Clostridia</taxon>
        <taxon>Lachnospirales</taxon>
        <taxon>Lachnospiraceae</taxon>
        <taxon>Mediterraneibacter</taxon>
    </lineage>
</organism>
<dbReference type="SUPFAM" id="SSF52540">
    <property type="entry name" value="P-loop containing nucleoside triphosphate hydrolases"/>
    <property type="match status" value="1"/>
</dbReference>
<evidence type="ECO:0000256" key="4">
    <source>
        <dbReference type="ARBA" id="ARBA00023251"/>
    </source>
</evidence>
<feature type="compositionally biased region" description="Basic and acidic residues" evidence="5">
    <location>
        <begin position="720"/>
        <end position="732"/>
    </location>
</feature>
<dbReference type="EMBL" id="VMSO01000005">
    <property type="protein sequence ID" value="KAA8501949.1"/>
    <property type="molecule type" value="Genomic_DNA"/>
</dbReference>
<dbReference type="GO" id="GO:0006412">
    <property type="term" value="P:translation"/>
    <property type="evidence" value="ECO:0007669"/>
    <property type="project" value="UniProtKB-KW"/>
</dbReference>
<dbReference type="InterPro" id="IPR000795">
    <property type="entry name" value="T_Tr_GTP-bd_dom"/>
</dbReference>
<dbReference type="Gene3D" id="2.40.30.10">
    <property type="entry name" value="Translation factors"/>
    <property type="match status" value="1"/>
</dbReference>
<name>A0A5M9I2E3_9FIRM</name>
<evidence type="ECO:0000256" key="5">
    <source>
        <dbReference type="SAM" id="MobiDB-lite"/>
    </source>
</evidence>
<reference evidence="7" key="1">
    <citation type="submission" date="2019-07" db="EMBL/GenBank/DDBJ databases">
        <authorList>
            <person name="Wongkuna S."/>
            <person name="Scaria J."/>
        </authorList>
    </citation>
    <scope>NUCLEOTIDE SEQUENCE [LARGE SCALE GENOMIC DNA]</scope>
    <source>
        <strain evidence="7">SW178</strain>
    </source>
</reference>
<dbReference type="PROSITE" id="PS00301">
    <property type="entry name" value="G_TR_1"/>
    <property type="match status" value="1"/>
</dbReference>
<evidence type="ECO:0000313" key="7">
    <source>
        <dbReference type="EMBL" id="KAA8501949.1"/>
    </source>
</evidence>
<dbReference type="Pfam" id="PF00009">
    <property type="entry name" value="GTP_EFTU"/>
    <property type="match status" value="1"/>
</dbReference>
<sequence>MGNTSDNNKENKTAGQRKRRLNVGILAHVDAGKTTLSEGMLYLSGSIRDMGRVDHGDAFLDTYEMERERGITIFSKQAVLSWKDIELTLLDTPGHVDFSAEMERVLQVLDYAVLVISGTDGVQGHTVTLWRLLKRYNVPVFLFINKMDREGTDRNALMSELKGRLDEGCTDIEAIRENNPDRLESLAVCDDAMLEEYLETGSICKNTLRRTIAERKVFPCWFGSALKAEGITELLDGIREYSISPEYPEKFGAKVYKIARDPQGNRLTYLKVTGGELKVKELIPGIEGKVNQIRIYSGVRYELVQSAQAGMVCAVTGLEGTYPGQGMGEEKDSDIPVLEPVLTYRVELPEGCDVHTMLTNLRQLEEEEPELHIVWAGETQEIHIQLMGEVQTEVLQRLIKDRYGVLVEFREGRIIYKETIAGPVEGVGHFEPLRHYAEVHLLLEPGERGSGMQFSSECSEDILDRNWQRLILTHLEEKEHRGVLTGSVLTDVRITLVAGRAHQKHTEGGDFRQATYRAVRQGLMKAESVLLEPYYEFRMELPMENVGRAMTDIQRMNGTFEGPEAENDQAVLTGSAPVSEMRGYQKEFAAYTGGFGRLFCTLKGYDVCHDAENVVEEINYDPDSDIDNTADSVFCAHGAGFIVPWYQVEEYMHVESTMKAAEEQGEGTDRRQAARLVRAQAASRTIELTREELDAIYVRTPDPVRRNISSTPVKVSAASEDDRWRNRDTSADRKRKTSGEEYLLVDGYNIIFAWDELRELSEIDLAAARGRLADILCNYQGYRKCTLILVFDAYKVEGNPGEVAKYHNIHIVYTKEAETADQYIEKTVRKISKHHSVTVATSDALEQVIILGQGAHRMSAAGLKEEVELALKEIRGEHLEKGDILRTYLFDYLGEDTAKEMEEIRLGKGNWPV</sequence>
<dbReference type="SUPFAM" id="SSF50447">
    <property type="entry name" value="Translation proteins"/>
    <property type="match status" value="1"/>
</dbReference>
<dbReference type="NCBIfam" id="TIGR00231">
    <property type="entry name" value="small_GTP"/>
    <property type="match status" value="1"/>
</dbReference>
<dbReference type="InterPro" id="IPR000640">
    <property type="entry name" value="EFG_V-like"/>
</dbReference>
<feature type="region of interest" description="Disordered" evidence="5">
    <location>
        <begin position="710"/>
        <end position="736"/>
    </location>
</feature>
<evidence type="ECO:0000256" key="2">
    <source>
        <dbReference type="ARBA" id="ARBA00022917"/>
    </source>
</evidence>
<dbReference type="InterPro" id="IPR010298">
    <property type="entry name" value="YacP-like"/>
</dbReference>
<feature type="domain" description="Tr-type G" evidence="6">
    <location>
        <begin position="18"/>
        <end position="246"/>
    </location>
</feature>
<evidence type="ECO:0000256" key="3">
    <source>
        <dbReference type="ARBA" id="ARBA00023134"/>
    </source>
</evidence>
<dbReference type="GO" id="GO:0046677">
    <property type="term" value="P:response to antibiotic"/>
    <property type="evidence" value="ECO:0007669"/>
    <property type="project" value="UniProtKB-KW"/>
</dbReference>
<dbReference type="Gene3D" id="3.30.70.240">
    <property type="match status" value="1"/>
</dbReference>
<dbReference type="Gene3D" id="3.30.70.870">
    <property type="entry name" value="Elongation Factor G (Translational Gtpase), domain 3"/>
    <property type="match status" value="1"/>
</dbReference>
<dbReference type="InterPro" id="IPR005225">
    <property type="entry name" value="Small_GTP-bd"/>
</dbReference>
<dbReference type="Proteomes" id="UP000322025">
    <property type="component" value="Unassembled WGS sequence"/>
</dbReference>
<dbReference type="GO" id="GO:0032790">
    <property type="term" value="P:ribosome disassembly"/>
    <property type="evidence" value="ECO:0007669"/>
    <property type="project" value="TreeGrafter"/>
</dbReference>
<comment type="caution">
    <text evidence="7">The sequence shown here is derived from an EMBL/GenBank/DDBJ whole genome shotgun (WGS) entry which is preliminary data.</text>
</comment>
<dbReference type="AlphaFoldDB" id="A0A5M9I2E3"/>
<dbReference type="PANTHER" id="PTHR43261">
    <property type="entry name" value="TRANSLATION ELONGATION FACTOR G-RELATED"/>
    <property type="match status" value="1"/>
</dbReference>
<keyword evidence="3" id="KW-0342">GTP-binding</keyword>
<dbReference type="InterPro" id="IPR035647">
    <property type="entry name" value="EFG_III/V"/>
</dbReference>
<dbReference type="PROSITE" id="PS51722">
    <property type="entry name" value="G_TR_2"/>
    <property type="match status" value="1"/>
</dbReference>
<dbReference type="Gene3D" id="3.40.50.300">
    <property type="entry name" value="P-loop containing nucleotide triphosphate hydrolases"/>
    <property type="match status" value="1"/>
</dbReference>
<evidence type="ECO:0000256" key="1">
    <source>
        <dbReference type="ARBA" id="ARBA00022741"/>
    </source>
</evidence>
<keyword evidence="1" id="KW-0547">Nucleotide-binding</keyword>
<gene>
    <name evidence="7" type="ORF">FNY66_05775</name>
</gene>
<dbReference type="PANTHER" id="PTHR43261:SF1">
    <property type="entry name" value="RIBOSOME-RELEASING FACTOR 2, MITOCHONDRIAL"/>
    <property type="match status" value="1"/>
</dbReference>
<dbReference type="CDD" id="cd03711">
    <property type="entry name" value="Tet_C"/>
    <property type="match status" value="1"/>
</dbReference>
<dbReference type="SMART" id="SM00889">
    <property type="entry name" value="EFG_IV"/>
    <property type="match status" value="1"/>
</dbReference>
<dbReference type="CDD" id="cd10912">
    <property type="entry name" value="PIN_YacP-like"/>
    <property type="match status" value="1"/>
</dbReference>
<dbReference type="SMART" id="SM00838">
    <property type="entry name" value="EFG_C"/>
    <property type="match status" value="1"/>
</dbReference>
<dbReference type="InterPro" id="IPR005517">
    <property type="entry name" value="Transl_elong_EFG/EF2_IV"/>
</dbReference>
<dbReference type="Pfam" id="PF00679">
    <property type="entry name" value="EFG_C"/>
    <property type="match status" value="1"/>
</dbReference>
<dbReference type="InterPro" id="IPR031157">
    <property type="entry name" value="G_TR_CS"/>
</dbReference>
<dbReference type="GO" id="GO:0005525">
    <property type="term" value="F:GTP binding"/>
    <property type="evidence" value="ECO:0007669"/>
    <property type="project" value="UniProtKB-KW"/>
</dbReference>
<keyword evidence="8" id="KW-1185">Reference proteome</keyword>
<dbReference type="SUPFAM" id="SSF54980">
    <property type="entry name" value="EF-G C-terminal domain-like"/>
    <property type="match status" value="2"/>
</dbReference>
<dbReference type="Pfam" id="PF14492">
    <property type="entry name" value="EFG_III"/>
    <property type="match status" value="1"/>
</dbReference>
<dbReference type="InterPro" id="IPR020568">
    <property type="entry name" value="Ribosomal_Su5_D2-typ_SF"/>
</dbReference>
<dbReference type="GO" id="GO:0003924">
    <property type="term" value="F:GTPase activity"/>
    <property type="evidence" value="ECO:0007669"/>
    <property type="project" value="InterPro"/>
</dbReference>
<dbReference type="PRINTS" id="PR00315">
    <property type="entry name" value="ELONGATNFCT"/>
</dbReference>